<dbReference type="AlphaFoldDB" id="A0A381N238"/>
<proteinExistence type="predicted"/>
<dbReference type="PANTHER" id="PTHR32060:SF30">
    <property type="entry name" value="CARBOXY-TERMINAL PROCESSING PROTEASE CTPA"/>
    <property type="match status" value="1"/>
</dbReference>
<protein>
    <recommendedName>
        <fullName evidence="4">Tail specific protease domain-containing protein</fullName>
    </recommendedName>
</protein>
<dbReference type="Gene3D" id="3.90.226.10">
    <property type="entry name" value="2-enoyl-CoA Hydratase, Chain A, domain 1"/>
    <property type="match status" value="1"/>
</dbReference>
<dbReference type="InterPro" id="IPR004447">
    <property type="entry name" value="Peptidase_S41A"/>
</dbReference>
<evidence type="ECO:0000313" key="5">
    <source>
        <dbReference type="EMBL" id="SUZ48651.1"/>
    </source>
</evidence>
<dbReference type="InterPro" id="IPR029045">
    <property type="entry name" value="ClpP/crotonase-like_dom_sf"/>
</dbReference>
<evidence type="ECO:0000256" key="3">
    <source>
        <dbReference type="ARBA" id="ARBA00022825"/>
    </source>
</evidence>
<dbReference type="GO" id="GO:0007165">
    <property type="term" value="P:signal transduction"/>
    <property type="evidence" value="ECO:0007669"/>
    <property type="project" value="TreeGrafter"/>
</dbReference>
<dbReference type="EMBL" id="UINC01000078">
    <property type="protein sequence ID" value="SUZ48651.1"/>
    <property type="molecule type" value="Genomic_DNA"/>
</dbReference>
<keyword evidence="1" id="KW-0645">Protease</keyword>
<keyword evidence="3" id="KW-0720">Serine protease</keyword>
<evidence type="ECO:0000256" key="2">
    <source>
        <dbReference type="ARBA" id="ARBA00022801"/>
    </source>
</evidence>
<dbReference type="SUPFAM" id="SSF52096">
    <property type="entry name" value="ClpP/crotonase"/>
    <property type="match status" value="1"/>
</dbReference>
<name>A0A381N238_9ZZZZ</name>
<reference evidence="5" key="1">
    <citation type="submission" date="2018-05" db="EMBL/GenBank/DDBJ databases">
        <authorList>
            <person name="Lanie J.A."/>
            <person name="Ng W.-L."/>
            <person name="Kazmierczak K.M."/>
            <person name="Andrzejewski T.M."/>
            <person name="Davidsen T.M."/>
            <person name="Wayne K.J."/>
            <person name="Tettelin H."/>
            <person name="Glass J.I."/>
            <person name="Rusch D."/>
            <person name="Podicherti R."/>
            <person name="Tsui H.-C.T."/>
            <person name="Winkler M.E."/>
        </authorList>
    </citation>
    <scope>NUCLEOTIDE SEQUENCE</scope>
</reference>
<accession>A0A381N238</accession>
<gene>
    <name evidence="5" type="ORF">METZ01_LOCUS1505</name>
</gene>
<dbReference type="CDD" id="cd07560">
    <property type="entry name" value="Peptidase_S41_CPP"/>
    <property type="match status" value="1"/>
</dbReference>
<dbReference type="PANTHER" id="PTHR32060">
    <property type="entry name" value="TAIL-SPECIFIC PROTEASE"/>
    <property type="match status" value="1"/>
</dbReference>
<dbReference type="Pfam" id="PF22694">
    <property type="entry name" value="CtpB_N-like"/>
    <property type="match status" value="1"/>
</dbReference>
<dbReference type="GO" id="GO:0008236">
    <property type="term" value="F:serine-type peptidase activity"/>
    <property type="evidence" value="ECO:0007669"/>
    <property type="project" value="UniProtKB-KW"/>
</dbReference>
<dbReference type="Pfam" id="PF03572">
    <property type="entry name" value="Peptidase_S41"/>
    <property type="match status" value="1"/>
</dbReference>
<sequence length="324" mass="35972">MKSLKFRILLVFIIAGTLSFGISFSSRFFISENQITTKAIEQNEALIIDEIMQRVKQDYFQSIEDKDLIENAIRGMLKELDPNSDYITEEDYKNLLTTSMGLLLPTVRYKFLSTNLGYVRINQFSGNTATELSDAINEMINGYKSRDTRLHGLIIDLRNNLGGMFNAAVDVSDLFLTKGIIVSSEGRSPPSSFIRKANKGDIINGTPMVILVNANSASASEIVAAALQHHHRALIVGKKTYGKGLVQTVLPLSQGSAIKLTTSRYLTPSGQSIHKVGVKPDILVEGSRQYPGKKLNAEIDQNNDVQLHEAMKLLNNYPIMHSKH</sequence>
<dbReference type="SMART" id="SM00245">
    <property type="entry name" value="TSPc"/>
    <property type="match status" value="1"/>
</dbReference>
<evidence type="ECO:0000256" key="1">
    <source>
        <dbReference type="ARBA" id="ARBA00022670"/>
    </source>
</evidence>
<keyword evidence="2" id="KW-0378">Hydrolase</keyword>
<evidence type="ECO:0000259" key="4">
    <source>
        <dbReference type="SMART" id="SM00245"/>
    </source>
</evidence>
<organism evidence="5">
    <name type="scientific">marine metagenome</name>
    <dbReference type="NCBI Taxonomy" id="408172"/>
    <lineage>
        <taxon>unclassified sequences</taxon>
        <taxon>metagenomes</taxon>
        <taxon>ecological metagenomes</taxon>
    </lineage>
</organism>
<dbReference type="GO" id="GO:0006508">
    <property type="term" value="P:proteolysis"/>
    <property type="evidence" value="ECO:0007669"/>
    <property type="project" value="UniProtKB-KW"/>
</dbReference>
<feature type="domain" description="Tail specific protease" evidence="4">
    <location>
        <begin position="88"/>
        <end position="285"/>
    </location>
</feature>
<dbReference type="GO" id="GO:0030288">
    <property type="term" value="C:outer membrane-bounded periplasmic space"/>
    <property type="evidence" value="ECO:0007669"/>
    <property type="project" value="TreeGrafter"/>
</dbReference>
<dbReference type="InterPro" id="IPR055210">
    <property type="entry name" value="CtpA/B_N"/>
</dbReference>
<dbReference type="GO" id="GO:0004175">
    <property type="term" value="F:endopeptidase activity"/>
    <property type="evidence" value="ECO:0007669"/>
    <property type="project" value="TreeGrafter"/>
</dbReference>
<dbReference type="InterPro" id="IPR005151">
    <property type="entry name" value="Tail-specific_protease"/>
</dbReference>